<organism evidence="2">
    <name type="scientific">Pseudachorutes palmiensis</name>
    <dbReference type="NCBI Taxonomy" id="187685"/>
    <lineage>
        <taxon>Eukaryota</taxon>
        <taxon>Metazoa</taxon>
        <taxon>Ecdysozoa</taxon>
        <taxon>Arthropoda</taxon>
        <taxon>Hexapoda</taxon>
        <taxon>Collembola</taxon>
        <taxon>Poduromorpha</taxon>
        <taxon>Poduroidea</taxon>
        <taxon>Neanuridae</taxon>
        <taxon>Pseudachorutinae</taxon>
        <taxon>Pseudachorutes</taxon>
    </lineage>
</organism>
<feature type="transmembrane region" description="Helical" evidence="1">
    <location>
        <begin position="12"/>
        <end position="33"/>
    </location>
</feature>
<accession>A0A650BK51</accession>
<keyword evidence="1" id="KW-1133">Transmembrane helix</keyword>
<keyword evidence="1" id="KW-0472">Membrane</keyword>
<gene>
    <name evidence="2" type="primary">ND6</name>
</gene>
<evidence type="ECO:0000256" key="1">
    <source>
        <dbReference type="SAM" id="Phobius"/>
    </source>
</evidence>
<feature type="transmembrane region" description="Helical" evidence="1">
    <location>
        <begin position="125"/>
        <end position="148"/>
    </location>
</feature>
<feature type="transmembrane region" description="Helical" evidence="1">
    <location>
        <begin position="80"/>
        <end position="98"/>
    </location>
</feature>
<geneLocation type="mitochondrion" evidence="2"/>
<reference evidence="2" key="1">
    <citation type="submission" date="2019-11" db="EMBL/GenBank/DDBJ databases">
        <title>Complete mitochondrial genome of Pseudachorutes palmiensis (Collembola: Neanuridae).</title>
        <authorList>
            <person name="Dong J."/>
            <person name="Zhang F."/>
            <person name="Wang X.-L."/>
        </authorList>
    </citation>
    <scope>NUCLEOTIDE SEQUENCE</scope>
    <source>
        <tissue evidence="2">Whole body</tissue>
    </source>
</reference>
<proteinExistence type="predicted"/>
<keyword evidence="1" id="KW-0812">Transmembrane</keyword>
<dbReference type="EMBL" id="MN660051">
    <property type="protein sequence ID" value="QGQ56395.1"/>
    <property type="molecule type" value="Genomic_DNA"/>
</dbReference>
<dbReference type="AlphaFoldDB" id="A0A650BK51"/>
<feature type="transmembrane region" description="Helical" evidence="1">
    <location>
        <begin position="45"/>
        <end position="68"/>
    </location>
</feature>
<keyword evidence="2" id="KW-0496">Mitochondrion</keyword>
<protein>
    <submittedName>
        <fullName evidence="2">NADH dehydrogenase subunit 6</fullName>
    </submittedName>
</protein>
<name>A0A650BK51_9HEXA</name>
<sequence>MYITSFMMTTSLLLVMALSPFNLMLTTILQTFFVALMMKSLLNSAWFPMILFLIFVGGLMIMFVYITSLSSNELHTYNKYTLFLITSALSLTLIYFYLGPSESSEELPQISPLKSIMTKMYSSPITPILGILMSYLLLVLLIAVYIVFIKKGSLRGAALNYASG</sequence>
<evidence type="ECO:0000313" key="2">
    <source>
        <dbReference type="EMBL" id="QGQ56395.1"/>
    </source>
</evidence>